<dbReference type="InterPro" id="IPR000524">
    <property type="entry name" value="Tscrpt_reg_HTH_GntR"/>
</dbReference>
<dbReference type="AlphaFoldDB" id="A0A5B0V9T6"/>
<dbReference type="SMART" id="SM00345">
    <property type="entry name" value="HTH_GNTR"/>
    <property type="match status" value="1"/>
</dbReference>
<reference evidence="5 6" key="1">
    <citation type="submission" date="2019-08" db="EMBL/GenBank/DDBJ databases">
        <title>Marinobacter ZYF650 sp. nov., a marine bacterium isolated from seawater of the Mariana trench.</title>
        <authorList>
            <person name="Ahmad W."/>
        </authorList>
    </citation>
    <scope>NUCLEOTIDE SEQUENCE [LARGE SCALE GENOMIC DNA]</scope>
    <source>
        <strain evidence="5 6">ZYF650</strain>
    </source>
</reference>
<keyword evidence="3" id="KW-0804">Transcription</keyword>
<dbReference type="Pfam" id="PF07729">
    <property type="entry name" value="FCD"/>
    <property type="match status" value="1"/>
</dbReference>
<proteinExistence type="predicted"/>
<dbReference type="SUPFAM" id="SSF48008">
    <property type="entry name" value="GntR ligand-binding domain-like"/>
    <property type="match status" value="1"/>
</dbReference>
<evidence type="ECO:0000259" key="4">
    <source>
        <dbReference type="PROSITE" id="PS50949"/>
    </source>
</evidence>
<dbReference type="EMBL" id="VTUU01000014">
    <property type="protein sequence ID" value="KAA1170811.1"/>
    <property type="molecule type" value="Genomic_DNA"/>
</dbReference>
<protein>
    <submittedName>
        <fullName evidence="5">GntR family transcriptional regulator</fullName>
    </submittedName>
</protein>
<feature type="domain" description="HTH gntR-type" evidence="4">
    <location>
        <begin position="7"/>
        <end position="74"/>
    </location>
</feature>
<keyword evidence="6" id="KW-1185">Reference proteome</keyword>
<dbReference type="InterPro" id="IPR036388">
    <property type="entry name" value="WH-like_DNA-bd_sf"/>
</dbReference>
<dbReference type="Proteomes" id="UP000323161">
    <property type="component" value="Unassembled WGS sequence"/>
</dbReference>
<dbReference type="Gene3D" id="1.20.120.530">
    <property type="entry name" value="GntR ligand-binding domain-like"/>
    <property type="match status" value="1"/>
</dbReference>
<dbReference type="PROSITE" id="PS50949">
    <property type="entry name" value="HTH_GNTR"/>
    <property type="match status" value="1"/>
</dbReference>
<evidence type="ECO:0000256" key="2">
    <source>
        <dbReference type="ARBA" id="ARBA00023125"/>
    </source>
</evidence>
<dbReference type="PRINTS" id="PR00035">
    <property type="entry name" value="HTHGNTR"/>
</dbReference>
<evidence type="ECO:0000256" key="3">
    <source>
        <dbReference type="ARBA" id="ARBA00023163"/>
    </source>
</evidence>
<name>A0A5B0V9T6_9GAMM</name>
<dbReference type="RefSeq" id="WP_149601646.1">
    <property type="nucleotide sequence ID" value="NZ_VTUU01000014.1"/>
</dbReference>
<evidence type="ECO:0000313" key="6">
    <source>
        <dbReference type="Proteomes" id="UP000323161"/>
    </source>
</evidence>
<keyword evidence="2" id="KW-0238">DNA-binding</keyword>
<dbReference type="Pfam" id="PF00392">
    <property type="entry name" value="GntR"/>
    <property type="match status" value="1"/>
</dbReference>
<accession>A0A5B0V9T6</accession>
<dbReference type="PANTHER" id="PTHR43537:SF45">
    <property type="entry name" value="GNTR FAMILY REGULATORY PROTEIN"/>
    <property type="match status" value="1"/>
</dbReference>
<dbReference type="PRINTS" id="PR00033">
    <property type="entry name" value="HTHASNC"/>
</dbReference>
<dbReference type="InterPro" id="IPR036390">
    <property type="entry name" value="WH_DNA-bd_sf"/>
</dbReference>
<dbReference type="CDD" id="cd07377">
    <property type="entry name" value="WHTH_GntR"/>
    <property type="match status" value="1"/>
</dbReference>
<dbReference type="InterPro" id="IPR011711">
    <property type="entry name" value="GntR_C"/>
</dbReference>
<dbReference type="InterPro" id="IPR008920">
    <property type="entry name" value="TF_FadR/GntR_C"/>
</dbReference>
<evidence type="ECO:0000313" key="5">
    <source>
        <dbReference type="EMBL" id="KAA1170811.1"/>
    </source>
</evidence>
<evidence type="ECO:0000256" key="1">
    <source>
        <dbReference type="ARBA" id="ARBA00023015"/>
    </source>
</evidence>
<dbReference type="GO" id="GO:0043565">
    <property type="term" value="F:sequence-specific DNA binding"/>
    <property type="evidence" value="ECO:0007669"/>
    <property type="project" value="InterPro"/>
</dbReference>
<dbReference type="PANTHER" id="PTHR43537">
    <property type="entry name" value="TRANSCRIPTIONAL REGULATOR, GNTR FAMILY"/>
    <property type="match status" value="1"/>
</dbReference>
<dbReference type="SMART" id="SM00895">
    <property type="entry name" value="FCD"/>
    <property type="match status" value="1"/>
</dbReference>
<sequence length="232" mass="26505">MTESPRKWTADRIYQNLRQGIMNLELYPGSRVTETELAQRFGVSRTPVREALQRLAVEGYLTIRPKHGCYIRQLDVFELAEYYDVRVGLELESVALMGKRIPYREVAELAEDWDPGRAGYGLEGTESFKDAEESFHIRLAGLCGNPVLVQYLKDVNNHIRIVRRLGLPDRDSVLKTYHEHYDICQRILANDLDGAATLLRAHIHESQAKSREVTLVQLERRRQALDQGSGAG</sequence>
<keyword evidence="1" id="KW-0805">Transcription regulation</keyword>
<comment type="caution">
    <text evidence="5">The sequence shown here is derived from an EMBL/GenBank/DDBJ whole genome shotgun (WGS) entry which is preliminary data.</text>
</comment>
<dbReference type="InterPro" id="IPR000485">
    <property type="entry name" value="AsnC-type_HTH_dom"/>
</dbReference>
<organism evidence="5 6">
    <name type="scientific">Marinobacter salinexigens</name>
    <dbReference type="NCBI Taxonomy" id="2919747"/>
    <lineage>
        <taxon>Bacteria</taxon>
        <taxon>Pseudomonadati</taxon>
        <taxon>Pseudomonadota</taxon>
        <taxon>Gammaproteobacteria</taxon>
        <taxon>Pseudomonadales</taxon>
        <taxon>Marinobacteraceae</taxon>
        <taxon>Marinobacter</taxon>
    </lineage>
</organism>
<dbReference type="Gene3D" id="1.10.10.10">
    <property type="entry name" value="Winged helix-like DNA-binding domain superfamily/Winged helix DNA-binding domain"/>
    <property type="match status" value="1"/>
</dbReference>
<dbReference type="SUPFAM" id="SSF46785">
    <property type="entry name" value="Winged helix' DNA-binding domain"/>
    <property type="match status" value="1"/>
</dbReference>
<gene>
    <name evidence="5" type="ORF">FWJ25_17965</name>
</gene>
<dbReference type="GO" id="GO:0003700">
    <property type="term" value="F:DNA-binding transcription factor activity"/>
    <property type="evidence" value="ECO:0007669"/>
    <property type="project" value="InterPro"/>
</dbReference>